<evidence type="ECO:0000313" key="10">
    <source>
        <dbReference type="EMBL" id="MBC6680313.1"/>
    </source>
</evidence>
<dbReference type="PIRSF" id="PIRSF005353">
    <property type="entry name" value="PbuG"/>
    <property type="match status" value="1"/>
</dbReference>
<feature type="transmembrane region" description="Helical" evidence="9">
    <location>
        <begin position="55"/>
        <end position="77"/>
    </location>
</feature>
<feature type="transmembrane region" description="Helical" evidence="9">
    <location>
        <begin position="273"/>
        <end position="296"/>
    </location>
</feature>
<feature type="transmembrane region" description="Helical" evidence="9">
    <location>
        <begin position="212"/>
        <end position="230"/>
    </location>
</feature>
<feature type="transmembrane region" description="Helical" evidence="9">
    <location>
        <begin position="21"/>
        <end position="43"/>
    </location>
</feature>
<dbReference type="GO" id="GO:0005886">
    <property type="term" value="C:plasma membrane"/>
    <property type="evidence" value="ECO:0007669"/>
    <property type="project" value="UniProtKB-SubCell"/>
</dbReference>
<evidence type="ECO:0000256" key="4">
    <source>
        <dbReference type="ARBA" id="ARBA00022475"/>
    </source>
</evidence>
<evidence type="ECO:0000256" key="3">
    <source>
        <dbReference type="ARBA" id="ARBA00022448"/>
    </source>
</evidence>
<organism evidence="10 11">
    <name type="scientific">Zhenpiania hominis</name>
    <dbReference type="NCBI Taxonomy" id="2763644"/>
    <lineage>
        <taxon>Bacteria</taxon>
        <taxon>Bacillati</taxon>
        <taxon>Bacillota</taxon>
        <taxon>Clostridia</taxon>
        <taxon>Peptostreptococcales</taxon>
        <taxon>Anaerovoracaceae</taxon>
        <taxon>Zhenpiania</taxon>
    </lineage>
</organism>
<dbReference type="RefSeq" id="WP_187303410.1">
    <property type="nucleotide sequence ID" value="NZ_CBCTON010000006.1"/>
</dbReference>
<feature type="transmembrane region" description="Helical" evidence="9">
    <location>
        <begin position="361"/>
        <end position="390"/>
    </location>
</feature>
<feature type="transmembrane region" description="Helical" evidence="9">
    <location>
        <begin position="89"/>
        <end position="107"/>
    </location>
</feature>
<feature type="transmembrane region" description="Helical" evidence="9">
    <location>
        <begin position="410"/>
        <end position="437"/>
    </location>
</feature>
<reference evidence="10" key="1">
    <citation type="submission" date="2020-08" db="EMBL/GenBank/DDBJ databases">
        <title>Genome public.</title>
        <authorList>
            <person name="Liu C."/>
            <person name="Sun Q."/>
        </authorList>
    </citation>
    <scope>NUCLEOTIDE SEQUENCE</scope>
    <source>
        <strain evidence="10">BX12</strain>
    </source>
</reference>
<dbReference type="GO" id="GO:0005345">
    <property type="term" value="F:purine nucleobase transmembrane transporter activity"/>
    <property type="evidence" value="ECO:0007669"/>
    <property type="project" value="TreeGrafter"/>
</dbReference>
<dbReference type="PANTHER" id="PTHR43337">
    <property type="entry name" value="XANTHINE/URACIL PERMEASE C887.17-RELATED"/>
    <property type="match status" value="1"/>
</dbReference>
<gene>
    <name evidence="10" type="ORF">H9L42_10745</name>
</gene>
<evidence type="ECO:0000256" key="8">
    <source>
        <dbReference type="PIRNR" id="PIRNR005353"/>
    </source>
</evidence>
<name>A0A923NJN6_9FIRM</name>
<evidence type="ECO:0000256" key="5">
    <source>
        <dbReference type="ARBA" id="ARBA00022692"/>
    </source>
</evidence>
<protein>
    <submittedName>
        <fullName evidence="10">NCS2 family permease</fullName>
    </submittedName>
</protein>
<evidence type="ECO:0000313" key="11">
    <source>
        <dbReference type="Proteomes" id="UP000602647"/>
    </source>
</evidence>
<dbReference type="PANTHER" id="PTHR43337:SF1">
    <property type="entry name" value="XANTHINE_URACIL PERMEASE C887.17-RELATED"/>
    <property type="match status" value="1"/>
</dbReference>
<dbReference type="InterPro" id="IPR026033">
    <property type="entry name" value="Azg-like_bact_archaea"/>
</dbReference>
<evidence type="ECO:0000256" key="6">
    <source>
        <dbReference type="ARBA" id="ARBA00022989"/>
    </source>
</evidence>
<keyword evidence="5 8" id="KW-0812">Transmembrane</keyword>
<comment type="similarity">
    <text evidence="2 8">Belongs to the nucleobase:cation symporter-2 (NCS2) (TC 2.A.40) family. Azg-like subfamily.</text>
</comment>
<keyword evidence="6 8" id="KW-1133">Transmembrane helix</keyword>
<sequence length="468" mass="49235">MERLEHFFRLKDHKTTVSTEIAAGFTTFITMSYIILVNPELIASGVAAAGGPSDAVFNGVLIATCLASFIGTILMALYAKLPLAQAPGMGINAFFAFSVIVGFGMTYQEALAIVFISGVLFILITACGLRELIIRCIPTSVQEALPVGIGMFIAFVGMQNAGLVVHNDSTLIAFADFSAISDPDQKVAVYGCLLALLGLFIMAALHALHVKAAILIGIIAVTIIGIPLGVTTLPESFSVNFSEPFSDFTTYSLGSFIEGFGSLFAGQNLLSTIFTILILVLSFSLVDMFDTLGALISVSKKVDFKDADGNPVGMKKALMCDAIATTAGAACGTSTVTTYMESISGIGAGGRTGLTSLTTAVLLLLSILALPFVQIIPSAATAPALIFVGAMMLPSLKNIQWDDFSQLVPAFLTIAAMPFAYSIATAIALGLISHIIIKLLCGKVREIHWLTAVLGILFLIRFFVLGAI</sequence>
<feature type="transmembrane region" description="Helical" evidence="9">
    <location>
        <begin position="145"/>
        <end position="167"/>
    </location>
</feature>
<evidence type="ECO:0000256" key="1">
    <source>
        <dbReference type="ARBA" id="ARBA00004651"/>
    </source>
</evidence>
<evidence type="ECO:0000256" key="7">
    <source>
        <dbReference type="ARBA" id="ARBA00023136"/>
    </source>
</evidence>
<dbReference type="Pfam" id="PF00860">
    <property type="entry name" value="Xan_ur_permease"/>
    <property type="match status" value="1"/>
</dbReference>
<feature type="transmembrane region" description="Helical" evidence="9">
    <location>
        <begin position="449"/>
        <end position="467"/>
    </location>
</feature>
<keyword evidence="4 8" id="KW-1003">Cell membrane</keyword>
<dbReference type="Proteomes" id="UP000602647">
    <property type="component" value="Unassembled WGS sequence"/>
</dbReference>
<evidence type="ECO:0000256" key="2">
    <source>
        <dbReference type="ARBA" id="ARBA00005697"/>
    </source>
</evidence>
<feature type="transmembrane region" description="Helical" evidence="9">
    <location>
        <begin position="187"/>
        <end position="205"/>
    </location>
</feature>
<dbReference type="AlphaFoldDB" id="A0A923NJN6"/>
<dbReference type="InterPro" id="IPR045018">
    <property type="entry name" value="Azg-like"/>
</dbReference>
<comment type="subcellular location">
    <subcellularLocation>
        <location evidence="1 8">Cell membrane</location>
        <topology evidence="1 8">Multi-pass membrane protein</topology>
    </subcellularLocation>
</comment>
<comment type="caution">
    <text evidence="10">The sequence shown here is derived from an EMBL/GenBank/DDBJ whole genome shotgun (WGS) entry which is preliminary data.</text>
</comment>
<keyword evidence="7 8" id="KW-0472">Membrane</keyword>
<keyword evidence="3 8" id="KW-0813">Transport</keyword>
<proteinExistence type="inferred from homology"/>
<evidence type="ECO:0000256" key="9">
    <source>
        <dbReference type="SAM" id="Phobius"/>
    </source>
</evidence>
<feature type="transmembrane region" description="Helical" evidence="9">
    <location>
        <begin position="113"/>
        <end position="133"/>
    </location>
</feature>
<keyword evidence="11" id="KW-1185">Reference proteome</keyword>
<dbReference type="EMBL" id="JACRYT010000011">
    <property type="protein sequence ID" value="MBC6680313.1"/>
    <property type="molecule type" value="Genomic_DNA"/>
</dbReference>
<accession>A0A923NJN6</accession>
<dbReference type="InterPro" id="IPR006043">
    <property type="entry name" value="NCS2"/>
</dbReference>